<sequence>MGSEAPAIARQICEAFEAQKTNVRQLEAIECRERQEPQGRGYRFEFVDRQTGQRQGVDLAGLPPPYGFASIIPRFELACNALLTHHRGGPTINMMQANDEDGRPTMVVFANLGQPNGKVVWVRRPPSHVTRCTRRCLHPPRPSHRTRCRAASPRPEAAAAAAATRGPPSPTPPP</sequence>
<organism evidence="2 3">
    <name type="scientific">Vitrella brassicaformis (strain CCMP3155)</name>
    <dbReference type="NCBI Taxonomy" id="1169540"/>
    <lineage>
        <taxon>Eukaryota</taxon>
        <taxon>Sar</taxon>
        <taxon>Alveolata</taxon>
        <taxon>Colpodellida</taxon>
        <taxon>Vitrellaceae</taxon>
        <taxon>Vitrella</taxon>
    </lineage>
</organism>
<evidence type="ECO:0000313" key="3">
    <source>
        <dbReference type="Proteomes" id="UP000041254"/>
    </source>
</evidence>
<dbReference type="AlphaFoldDB" id="A0A0G4FUD1"/>
<protein>
    <submittedName>
        <fullName evidence="2">Uncharacterized protein</fullName>
    </submittedName>
</protein>
<accession>A0A0G4FUD1</accession>
<dbReference type="VEuPathDB" id="CryptoDB:Vbra_16225"/>
<dbReference type="EMBL" id="CDMY01000499">
    <property type="protein sequence ID" value="CEM18337.1"/>
    <property type="molecule type" value="Genomic_DNA"/>
</dbReference>
<reference evidence="2 3" key="1">
    <citation type="submission" date="2014-11" db="EMBL/GenBank/DDBJ databases">
        <authorList>
            <person name="Zhu J."/>
            <person name="Qi W."/>
            <person name="Song R."/>
        </authorList>
    </citation>
    <scope>NUCLEOTIDE SEQUENCE [LARGE SCALE GENOMIC DNA]</scope>
</reference>
<keyword evidence="3" id="KW-1185">Reference proteome</keyword>
<dbReference type="Proteomes" id="UP000041254">
    <property type="component" value="Unassembled WGS sequence"/>
</dbReference>
<feature type="compositionally biased region" description="Low complexity" evidence="1">
    <location>
        <begin position="150"/>
        <end position="166"/>
    </location>
</feature>
<gene>
    <name evidence="2" type="ORF">Vbra_16225</name>
</gene>
<name>A0A0G4FUD1_VITBC</name>
<feature type="region of interest" description="Disordered" evidence="1">
    <location>
        <begin position="136"/>
        <end position="174"/>
    </location>
</feature>
<proteinExistence type="predicted"/>
<evidence type="ECO:0000313" key="2">
    <source>
        <dbReference type="EMBL" id="CEM18337.1"/>
    </source>
</evidence>
<feature type="compositionally biased region" description="Basic residues" evidence="1">
    <location>
        <begin position="136"/>
        <end position="148"/>
    </location>
</feature>
<dbReference type="InParanoid" id="A0A0G4FUD1"/>
<evidence type="ECO:0000256" key="1">
    <source>
        <dbReference type="SAM" id="MobiDB-lite"/>
    </source>
</evidence>